<sequence>MSWFRFVTMAGAMLLCAVLAHAQGTALRQGVRASAAQVQPLSRTAPVTIGSTSVWPMPNAAALDQDGNVQPNSTLVIRSSDWFAGLSTNDLVVIYPDTGAISAAAGGLAQQIQAFPQMGITVLHVNTFSSLPPLYQTLSTKFPSARFDLPVSYVKQRTQ</sequence>
<protein>
    <submittedName>
        <fullName evidence="2">Uncharacterized protein</fullName>
    </submittedName>
</protein>
<organism evidence="2 3">
    <name type="scientific">Paraburkholderia ribeironis</name>
    <dbReference type="NCBI Taxonomy" id="1247936"/>
    <lineage>
        <taxon>Bacteria</taxon>
        <taxon>Pseudomonadati</taxon>
        <taxon>Pseudomonadota</taxon>
        <taxon>Betaproteobacteria</taxon>
        <taxon>Burkholderiales</taxon>
        <taxon>Burkholderiaceae</taxon>
        <taxon>Paraburkholderia</taxon>
    </lineage>
</organism>
<evidence type="ECO:0000313" key="2">
    <source>
        <dbReference type="EMBL" id="SIT36320.1"/>
    </source>
</evidence>
<dbReference type="STRING" id="1247936.BN2475_80095"/>
<name>A0A1N7RMH0_9BURK</name>
<dbReference type="AlphaFoldDB" id="A0A1N7RMH0"/>
<dbReference type="Proteomes" id="UP000187012">
    <property type="component" value="Unassembled WGS sequence"/>
</dbReference>
<dbReference type="OrthoDB" id="9134569at2"/>
<evidence type="ECO:0000313" key="3">
    <source>
        <dbReference type="Proteomes" id="UP000187012"/>
    </source>
</evidence>
<accession>A0A1N7RMH0</accession>
<keyword evidence="1" id="KW-0732">Signal</keyword>
<gene>
    <name evidence="2" type="ORF">BN2475_80095</name>
</gene>
<proteinExistence type="predicted"/>
<evidence type="ECO:0000256" key="1">
    <source>
        <dbReference type="SAM" id="SignalP"/>
    </source>
</evidence>
<reference evidence="2 3" key="1">
    <citation type="submission" date="2016-12" db="EMBL/GenBank/DDBJ databases">
        <authorList>
            <person name="Song W.-J."/>
            <person name="Kurnit D.M."/>
        </authorList>
    </citation>
    <scope>NUCLEOTIDE SEQUENCE [LARGE SCALE GENOMIC DNA]</scope>
    <source>
        <strain evidence="2 3">STM7296</strain>
    </source>
</reference>
<feature type="signal peptide" evidence="1">
    <location>
        <begin position="1"/>
        <end position="22"/>
    </location>
</feature>
<keyword evidence="3" id="KW-1185">Reference proteome</keyword>
<dbReference type="EMBL" id="CYGX02000008">
    <property type="protein sequence ID" value="SIT36320.1"/>
    <property type="molecule type" value="Genomic_DNA"/>
</dbReference>
<feature type="chain" id="PRO_5012862651" evidence="1">
    <location>
        <begin position="23"/>
        <end position="159"/>
    </location>
</feature>
<dbReference type="RefSeq" id="WP_143325722.1">
    <property type="nucleotide sequence ID" value="NZ_CYGX02000008.1"/>
</dbReference>